<evidence type="ECO:0000256" key="2">
    <source>
        <dbReference type="SAM" id="MobiDB-lite"/>
    </source>
</evidence>
<feature type="compositionally biased region" description="Basic residues" evidence="2">
    <location>
        <begin position="244"/>
        <end position="258"/>
    </location>
</feature>
<accession>A0ABM8D0X8</accession>
<sequence>MCLLTYLPAQVAPDPDALAYGARANPHGHGFAIVAGGRILVGRGMNADRVITEFIKARGEHPTGPALFHSRYATHGSIGIRNCHPFRLGGDARTVLAHNGTLPKRVHPGPYDPRSDTRIAAEEYLPKQPFGSIDTHRGARGLASWLGSSKLLILTVDPAYAHHAYLFGHHNGYWQDEIWYSNNSYLPLALRWPKRRRYLCGYCQKFDLHRTSRYCGDCGWCFDCETAFPDCTCHTASTTATSRHRGPRALPSAHHHPHQQASAP</sequence>
<dbReference type="RefSeq" id="WP_281873956.1">
    <property type="nucleotide sequence ID" value="NZ_AP026978.1"/>
</dbReference>
<dbReference type="InterPro" id="IPR029055">
    <property type="entry name" value="Ntn_hydrolases_N"/>
</dbReference>
<proteinExistence type="predicted"/>
<evidence type="ECO:0000313" key="3">
    <source>
        <dbReference type="EMBL" id="BDU00975.1"/>
    </source>
</evidence>
<name>A0ABM8D0X8_9NOCA</name>
<reference evidence="3 4" key="1">
    <citation type="submission" date="2022-11" db="EMBL/GenBank/DDBJ databases">
        <title>Genome Sequencing of Nocardia sp. ON39_IFM12276 and assembly.</title>
        <authorList>
            <person name="Shimojima M."/>
            <person name="Toyokawa M."/>
            <person name="Uesaka K."/>
        </authorList>
    </citation>
    <scope>NUCLEOTIDE SEQUENCE [LARGE SCALE GENOMIC DNA]</scope>
    <source>
        <strain evidence="3 4">IFM 12276</strain>
    </source>
</reference>
<protein>
    <recommendedName>
        <fullName evidence="5">Glutamine amidotransferase type-2 domain-containing protein</fullName>
    </recommendedName>
</protein>
<evidence type="ECO:0008006" key="5">
    <source>
        <dbReference type="Google" id="ProtNLM"/>
    </source>
</evidence>
<dbReference type="SUPFAM" id="SSF56235">
    <property type="entry name" value="N-terminal nucleophile aminohydrolases (Ntn hydrolases)"/>
    <property type="match status" value="1"/>
</dbReference>
<keyword evidence="4" id="KW-1185">Reference proteome</keyword>
<gene>
    <name evidence="3" type="ORF">IFM12276_40030</name>
</gene>
<dbReference type="Pfam" id="PF13230">
    <property type="entry name" value="GATase_4"/>
    <property type="match status" value="1"/>
</dbReference>
<keyword evidence="1" id="KW-0315">Glutamine amidotransferase</keyword>
<feature type="region of interest" description="Disordered" evidence="2">
    <location>
        <begin position="244"/>
        <end position="264"/>
    </location>
</feature>
<organism evidence="3 4">
    <name type="scientific">Nocardia sputorum</name>
    <dbReference type="NCBI Taxonomy" id="2984338"/>
    <lineage>
        <taxon>Bacteria</taxon>
        <taxon>Bacillati</taxon>
        <taxon>Actinomycetota</taxon>
        <taxon>Actinomycetes</taxon>
        <taxon>Mycobacteriales</taxon>
        <taxon>Nocardiaceae</taxon>
        <taxon>Nocardia</taxon>
    </lineage>
</organism>
<dbReference type="Proteomes" id="UP001317870">
    <property type="component" value="Chromosome"/>
</dbReference>
<dbReference type="EMBL" id="AP026978">
    <property type="protein sequence ID" value="BDU00975.1"/>
    <property type="molecule type" value="Genomic_DNA"/>
</dbReference>
<evidence type="ECO:0000313" key="4">
    <source>
        <dbReference type="Proteomes" id="UP001317870"/>
    </source>
</evidence>
<dbReference type="InterPro" id="IPR026869">
    <property type="entry name" value="EgtC-like"/>
</dbReference>
<evidence type="ECO:0000256" key="1">
    <source>
        <dbReference type="ARBA" id="ARBA00022962"/>
    </source>
</evidence>
<dbReference type="Gene3D" id="3.60.20.10">
    <property type="entry name" value="Glutamine Phosphoribosylpyrophosphate, subunit 1, domain 1"/>
    <property type="match status" value="1"/>
</dbReference>